<organism evidence="1">
    <name type="scientific">Candidatus Moduliflexus flocculans</name>
    <dbReference type="NCBI Taxonomy" id="1499966"/>
    <lineage>
        <taxon>Bacteria</taxon>
        <taxon>Candidatus Moduliflexota</taxon>
        <taxon>Candidatus Moduliflexia</taxon>
        <taxon>Candidatus Moduliflexales</taxon>
        <taxon>Candidatus Moduliflexaceae</taxon>
    </lineage>
</organism>
<protein>
    <submittedName>
        <fullName evidence="1">Cytosine-specific methyltransferase</fullName>
    </submittedName>
</protein>
<name>A0A0S6VQV2_9BACT</name>
<dbReference type="STRING" id="1499966.U14_00868"/>
<accession>A0A0S6VQV2</accession>
<evidence type="ECO:0000313" key="2">
    <source>
        <dbReference type="Proteomes" id="UP000030700"/>
    </source>
</evidence>
<dbReference type="GO" id="GO:0008168">
    <property type="term" value="F:methyltransferase activity"/>
    <property type="evidence" value="ECO:0007669"/>
    <property type="project" value="UniProtKB-KW"/>
</dbReference>
<gene>
    <name evidence="1" type="ORF">U14_00868</name>
</gene>
<evidence type="ECO:0000313" key="1">
    <source>
        <dbReference type="EMBL" id="GAK49645.1"/>
    </source>
</evidence>
<keyword evidence="1" id="KW-0808">Transferase</keyword>
<dbReference type="HOGENOM" id="CLU_754112_0_0_0"/>
<dbReference type="Proteomes" id="UP000030700">
    <property type="component" value="Unassembled WGS sequence"/>
</dbReference>
<proteinExistence type="predicted"/>
<sequence length="378" mass="43673">MQKTPTDILESSFQRATDHSIDTCVSELPDECIQELKIIVEHAERQKGVLGVTLTSIVYKIYAPSQDIRKHQDGMENGYAGRSFDTNYVTPFLRRRFPHFAMAESAWLTRSLEQPHPYNLDYPGKIRSKPLKSAFLNTLDRIQTNNQLAPKMLDVLIALMIESVSKDSVLLSTVEISHELTIVKIIDAITQHIYYDYGKGVVGTARIPVLAIYAVYNLLMPEVKRYAGKLLAPLESHTSPDFRSKSLGDIEIKNEDGSCFEAIEIKHKKPITTGMVDAAYRKIKDSHIERYYILTTNEPNFNDYESVKRKIEGYKKIHRCEIIVNGIVPSLKYYMRLISHPQNFIEEYTKWLEFEFNRASGIKREHLRVWQEIRQNIE</sequence>
<dbReference type="EMBL" id="DF820455">
    <property type="protein sequence ID" value="GAK49645.1"/>
    <property type="molecule type" value="Genomic_DNA"/>
</dbReference>
<keyword evidence="2" id="KW-1185">Reference proteome</keyword>
<keyword evidence="1" id="KW-0489">Methyltransferase</keyword>
<dbReference type="AlphaFoldDB" id="A0A0S6VQV2"/>
<reference evidence="1" key="1">
    <citation type="journal article" date="2015" name="PeerJ">
        <title>First genomic representation of candidate bacterial phylum KSB3 points to enhanced environmental sensing as a trigger of wastewater bulking.</title>
        <authorList>
            <person name="Sekiguchi Y."/>
            <person name="Ohashi A."/>
            <person name="Parks D.H."/>
            <person name="Yamauchi T."/>
            <person name="Tyson G.W."/>
            <person name="Hugenholtz P."/>
        </authorList>
    </citation>
    <scope>NUCLEOTIDE SEQUENCE [LARGE SCALE GENOMIC DNA]</scope>
</reference>
<dbReference type="GO" id="GO:0032259">
    <property type="term" value="P:methylation"/>
    <property type="evidence" value="ECO:0007669"/>
    <property type="project" value="UniProtKB-KW"/>
</dbReference>